<dbReference type="Gene3D" id="3.60.15.10">
    <property type="entry name" value="Ribonuclease Z/Hydroxyacylglutathione hydrolase-like"/>
    <property type="match status" value="1"/>
</dbReference>
<gene>
    <name evidence="2" type="ORF">K8P03_04960</name>
</gene>
<organism evidence="2 3">
    <name type="scientific">Anaerococcus murdochii</name>
    <dbReference type="NCBI Taxonomy" id="411577"/>
    <lineage>
        <taxon>Bacteria</taxon>
        <taxon>Bacillati</taxon>
        <taxon>Bacillota</taxon>
        <taxon>Tissierellia</taxon>
        <taxon>Tissierellales</taxon>
        <taxon>Peptoniphilaceae</taxon>
        <taxon>Anaerococcus</taxon>
    </lineage>
</organism>
<evidence type="ECO:0000259" key="1">
    <source>
        <dbReference type="SMART" id="SM00849"/>
    </source>
</evidence>
<dbReference type="Pfam" id="PF12706">
    <property type="entry name" value="Lactamase_B_2"/>
    <property type="match status" value="1"/>
</dbReference>
<dbReference type="InterPro" id="IPR052533">
    <property type="entry name" value="WalJ/YycJ-like"/>
</dbReference>
<keyword evidence="3" id="KW-1185">Reference proteome</keyword>
<dbReference type="EMBL" id="JAIPME010000002">
    <property type="protein sequence ID" value="MBZ2386647.1"/>
    <property type="molecule type" value="Genomic_DNA"/>
</dbReference>
<sequence length="214" mass="24977">MVKIVKTKKELNYEIIGSGSSGNCVIIEDMMFDCGVPYKEIGDKLYDIKYLFITHRHSDHIKTNTMNAIIKNFPRLKIIANYDVARIVPTYDIVGDVTELDLGDRTVQAFKCYHDVPTTGFVVSMDDTNLIYATDTASLKDAPDIKYDYMFIESNHDEKKVDAIRNKSLKLYGYDAWKGAMRHLSTQKSREFYYLHRRDKDSKWIELHKSKRFY</sequence>
<feature type="domain" description="Metallo-beta-lactamase" evidence="1">
    <location>
        <begin position="21"/>
        <end position="183"/>
    </location>
</feature>
<reference evidence="2 3" key="1">
    <citation type="submission" date="2021-08" db="EMBL/GenBank/DDBJ databases">
        <title>FDA dAtabase for Regulatory Grade micrObial Sequences (FDA-ARGOS): Supporting development and validation of Infectious Disease Dx tests.</title>
        <authorList>
            <person name="Sproer C."/>
            <person name="Gronow S."/>
            <person name="Severitt S."/>
            <person name="Schroder I."/>
            <person name="Tallon L."/>
            <person name="Sadzewicz L."/>
            <person name="Zhao X."/>
            <person name="Boylan J."/>
            <person name="Ott S."/>
            <person name="Bowen H."/>
            <person name="Vavikolanu K."/>
            <person name="Hazen T."/>
            <person name="Aluvathingal J."/>
            <person name="Nadendla S."/>
            <person name="Lowell S."/>
            <person name="Myers T."/>
            <person name="Yan Y."/>
            <person name="Sichtig H."/>
        </authorList>
    </citation>
    <scope>NUCLEOTIDE SEQUENCE [LARGE SCALE GENOMIC DNA]</scope>
    <source>
        <strain evidence="2 3">FDAARGOS_1460</strain>
    </source>
</reference>
<dbReference type="InterPro" id="IPR001279">
    <property type="entry name" value="Metallo-B-lactamas"/>
</dbReference>
<dbReference type="SUPFAM" id="SSF56281">
    <property type="entry name" value="Metallo-hydrolase/oxidoreductase"/>
    <property type="match status" value="1"/>
</dbReference>
<dbReference type="PANTHER" id="PTHR47619:SF1">
    <property type="entry name" value="EXODEOXYRIBONUCLEASE WALJ"/>
    <property type="match status" value="1"/>
</dbReference>
<accession>A0ABS7SYS0</accession>
<dbReference type="SMART" id="SM00849">
    <property type="entry name" value="Lactamase_B"/>
    <property type="match status" value="1"/>
</dbReference>
<dbReference type="PANTHER" id="PTHR47619">
    <property type="entry name" value="METALLO-HYDROLASE YYCJ-RELATED"/>
    <property type="match status" value="1"/>
</dbReference>
<evidence type="ECO:0000313" key="2">
    <source>
        <dbReference type="EMBL" id="MBZ2386647.1"/>
    </source>
</evidence>
<dbReference type="Proteomes" id="UP000734271">
    <property type="component" value="Unassembled WGS sequence"/>
</dbReference>
<comment type="caution">
    <text evidence="2">The sequence shown here is derived from an EMBL/GenBank/DDBJ whole genome shotgun (WGS) entry which is preliminary data.</text>
</comment>
<dbReference type="InterPro" id="IPR036866">
    <property type="entry name" value="RibonucZ/Hydroxyglut_hydro"/>
</dbReference>
<evidence type="ECO:0000313" key="3">
    <source>
        <dbReference type="Proteomes" id="UP000734271"/>
    </source>
</evidence>
<proteinExistence type="predicted"/>
<protein>
    <recommendedName>
        <fullName evidence="1">Metallo-beta-lactamase domain-containing protein</fullName>
    </recommendedName>
</protein>
<name>A0ABS7SYS0_9FIRM</name>